<keyword evidence="4" id="KW-1185">Reference proteome</keyword>
<feature type="chain" id="PRO_5042932564" description="Nucleotide exchange factor SIL1" evidence="2">
    <location>
        <begin position="27"/>
        <end position="468"/>
    </location>
</feature>
<protein>
    <recommendedName>
        <fullName evidence="5">Nucleotide exchange factor SIL1</fullName>
    </recommendedName>
</protein>
<dbReference type="GeneID" id="89943098"/>
<dbReference type="Proteomes" id="UP001302812">
    <property type="component" value="Unassembled WGS sequence"/>
</dbReference>
<dbReference type="InterPro" id="IPR011989">
    <property type="entry name" value="ARM-like"/>
</dbReference>
<feature type="compositionally biased region" description="Low complexity" evidence="1">
    <location>
        <begin position="25"/>
        <end position="34"/>
    </location>
</feature>
<keyword evidence="2" id="KW-0732">Signal</keyword>
<sequence>MVKSRLELLPLNLLALVGLIALGASASSSPSPSARDSKPSPSPSAEVELICHTDDPAECYPKVFQATDEFQVVHDDQDLPFGLHVRLNIYTGKKEAKINIPDEQNPALEGLAVDSSVVLVDRDETSDNSGQVRIPANAPAYDPAGKIKKPPSSTPDEGNAFYKSLTILKKGLDVDEALEMLEEISHDIYYGLKIAEDYDTIRELFCLSTARSPSSSPSDNNSNTKNDPERSHTRARLASLTLASAVQNNPKALSEITRHWTTLADYTCPSPKHHHHQKQEAEASLGESTFHLLPHSPTSPGVLKARISSLSGLLKSPLIRSHFLTARGPSHLLELLTSPLSSQQSKQEEEEEWGPTRRAAALLLLDNFLDADMGAAVGEWPTAGQLSDAECAAAASEQRRQRQTDGSEYGENDEGCWDWRVARFAERYAKDKGHWSHELRDKIREQRRANLARLKGAGAQERKGKEEL</sequence>
<feature type="compositionally biased region" description="Low complexity" evidence="1">
    <location>
        <begin position="212"/>
        <end position="223"/>
    </location>
</feature>
<reference evidence="3" key="2">
    <citation type="submission" date="2023-05" db="EMBL/GenBank/DDBJ databases">
        <authorList>
            <consortium name="Lawrence Berkeley National Laboratory"/>
            <person name="Steindorff A."/>
            <person name="Hensen N."/>
            <person name="Bonometti L."/>
            <person name="Westerberg I."/>
            <person name="Brannstrom I.O."/>
            <person name="Guillou S."/>
            <person name="Cros-Aarteil S."/>
            <person name="Calhoun S."/>
            <person name="Haridas S."/>
            <person name="Kuo A."/>
            <person name="Mondo S."/>
            <person name="Pangilinan J."/>
            <person name="Riley R."/>
            <person name="Labutti K."/>
            <person name="Andreopoulos B."/>
            <person name="Lipzen A."/>
            <person name="Chen C."/>
            <person name="Yanf M."/>
            <person name="Daum C."/>
            <person name="Ng V."/>
            <person name="Clum A."/>
            <person name="Ohm R."/>
            <person name="Martin F."/>
            <person name="Silar P."/>
            <person name="Natvig D."/>
            <person name="Lalanne C."/>
            <person name="Gautier V."/>
            <person name="Ament-Velasquez S.L."/>
            <person name="Kruys A."/>
            <person name="Hutchinson M.I."/>
            <person name="Powell A.J."/>
            <person name="Barry K."/>
            <person name="Miller A.N."/>
            <person name="Grigoriev I.V."/>
            <person name="Debuchy R."/>
            <person name="Gladieux P."/>
            <person name="Thoren M.H."/>
            <person name="Johannesson H."/>
        </authorList>
    </citation>
    <scope>NUCLEOTIDE SEQUENCE</scope>
    <source>
        <strain evidence="3">CBS 508.74</strain>
    </source>
</reference>
<comment type="caution">
    <text evidence="3">The sequence shown here is derived from an EMBL/GenBank/DDBJ whole genome shotgun (WGS) entry which is preliminary data.</text>
</comment>
<evidence type="ECO:0000256" key="1">
    <source>
        <dbReference type="SAM" id="MobiDB-lite"/>
    </source>
</evidence>
<feature type="region of interest" description="Disordered" evidence="1">
    <location>
        <begin position="25"/>
        <end position="46"/>
    </location>
</feature>
<dbReference type="AlphaFoldDB" id="A0AAN6TMJ8"/>
<evidence type="ECO:0008006" key="5">
    <source>
        <dbReference type="Google" id="ProtNLM"/>
    </source>
</evidence>
<feature type="region of interest" description="Disordered" evidence="1">
    <location>
        <begin position="124"/>
        <end position="157"/>
    </location>
</feature>
<name>A0AAN6TMJ8_9PEZI</name>
<feature type="signal peptide" evidence="2">
    <location>
        <begin position="1"/>
        <end position="26"/>
    </location>
</feature>
<organism evidence="3 4">
    <name type="scientific">Canariomyces notabilis</name>
    <dbReference type="NCBI Taxonomy" id="2074819"/>
    <lineage>
        <taxon>Eukaryota</taxon>
        <taxon>Fungi</taxon>
        <taxon>Dikarya</taxon>
        <taxon>Ascomycota</taxon>
        <taxon>Pezizomycotina</taxon>
        <taxon>Sordariomycetes</taxon>
        <taxon>Sordariomycetidae</taxon>
        <taxon>Sordariales</taxon>
        <taxon>Chaetomiaceae</taxon>
        <taxon>Canariomyces</taxon>
    </lineage>
</organism>
<dbReference type="Gene3D" id="1.25.10.10">
    <property type="entry name" value="Leucine-rich Repeat Variant"/>
    <property type="match status" value="1"/>
</dbReference>
<gene>
    <name evidence="3" type="ORF">N656DRAFT_840967</name>
</gene>
<feature type="region of interest" description="Disordered" evidence="1">
    <location>
        <begin position="210"/>
        <end position="234"/>
    </location>
</feature>
<accession>A0AAN6TMJ8</accession>
<evidence type="ECO:0000313" key="3">
    <source>
        <dbReference type="EMBL" id="KAK4117272.1"/>
    </source>
</evidence>
<proteinExistence type="predicted"/>
<evidence type="ECO:0000313" key="4">
    <source>
        <dbReference type="Proteomes" id="UP001302812"/>
    </source>
</evidence>
<reference evidence="3" key="1">
    <citation type="journal article" date="2023" name="Mol. Phylogenet. Evol.">
        <title>Genome-scale phylogeny and comparative genomics of the fungal order Sordariales.</title>
        <authorList>
            <person name="Hensen N."/>
            <person name="Bonometti L."/>
            <person name="Westerberg I."/>
            <person name="Brannstrom I.O."/>
            <person name="Guillou S."/>
            <person name="Cros-Aarteil S."/>
            <person name="Calhoun S."/>
            <person name="Haridas S."/>
            <person name="Kuo A."/>
            <person name="Mondo S."/>
            <person name="Pangilinan J."/>
            <person name="Riley R."/>
            <person name="LaButti K."/>
            <person name="Andreopoulos B."/>
            <person name="Lipzen A."/>
            <person name="Chen C."/>
            <person name="Yan M."/>
            <person name="Daum C."/>
            <person name="Ng V."/>
            <person name="Clum A."/>
            <person name="Steindorff A."/>
            <person name="Ohm R.A."/>
            <person name="Martin F."/>
            <person name="Silar P."/>
            <person name="Natvig D.O."/>
            <person name="Lalanne C."/>
            <person name="Gautier V."/>
            <person name="Ament-Velasquez S.L."/>
            <person name="Kruys A."/>
            <person name="Hutchinson M.I."/>
            <person name="Powell A.J."/>
            <person name="Barry K."/>
            <person name="Miller A.N."/>
            <person name="Grigoriev I.V."/>
            <person name="Debuchy R."/>
            <person name="Gladieux P."/>
            <person name="Hiltunen Thoren M."/>
            <person name="Johannesson H."/>
        </authorList>
    </citation>
    <scope>NUCLEOTIDE SEQUENCE</scope>
    <source>
        <strain evidence="3">CBS 508.74</strain>
    </source>
</reference>
<dbReference type="RefSeq" id="XP_064674842.1">
    <property type="nucleotide sequence ID" value="XM_064818972.1"/>
</dbReference>
<evidence type="ECO:0000256" key="2">
    <source>
        <dbReference type="SAM" id="SignalP"/>
    </source>
</evidence>
<dbReference type="EMBL" id="MU853332">
    <property type="protein sequence ID" value="KAK4117272.1"/>
    <property type="molecule type" value="Genomic_DNA"/>
</dbReference>